<comment type="caution">
    <text evidence="1">The sequence shown here is derived from an EMBL/GenBank/DDBJ whole genome shotgun (WGS) entry which is preliminary data.</text>
</comment>
<reference evidence="1 2" key="1">
    <citation type="journal article" date="2014" name="Mol. Biol. Evol.">
        <title>Massive expansion of Ubiquitination-related gene families within the Chlamydiae.</title>
        <authorList>
            <person name="Domman D."/>
            <person name="Collingro A."/>
            <person name="Lagkouvardos I."/>
            <person name="Gehre L."/>
            <person name="Weinmaier T."/>
            <person name="Rattei T."/>
            <person name="Subtil A."/>
            <person name="Horn M."/>
        </authorList>
    </citation>
    <scope>NUCLEOTIDE SEQUENCE [LARGE SCALE GENOMIC DNA]</scope>
    <source>
        <strain evidence="1 2">OEW1</strain>
    </source>
</reference>
<protein>
    <submittedName>
        <fullName evidence="1">Uncharacterized protein</fullName>
    </submittedName>
</protein>
<sequence length="181" mass="21048">MLQEEKMPSQQAVVEVLSKAIENKEDVDPQHLSLESLLLLINTERLRQLKEETIKEFSSLKKRQGEVSTLHKLLQNINNATNSKGEFDCSKNEELKKLLEEAKQIGVSIPENKQSFKKDERDRLVENIRMTIEDQNIQNEMQMQTITRLTNDRYETYQMARSILKPLHEDKINKARKIAGG</sequence>
<organism evidence="1 2">
    <name type="scientific">Parachlamydia acanthamoebae</name>
    <dbReference type="NCBI Taxonomy" id="83552"/>
    <lineage>
        <taxon>Bacteria</taxon>
        <taxon>Pseudomonadati</taxon>
        <taxon>Chlamydiota</taxon>
        <taxon>Chlamydiia</taxon>
        <taxon>Parachlamydiales</taxon>
        <taxon>Parachlamydiaceae</taxon>
        <taxon>Parachlamydia</taxon>
    </lineage>
</organism>
<dbReference type="PATRIC" id="fig|83552.4.peg.314"/>
<proteinExistence type="predicted"/>
<accession>A0A0C1C4V2</accession>
<dbReference type="Proteomes" id="UP000031307">
    <property type="component" value="Unassembled WGS sequence"/>
</dbReference>
<name>A0A0C1C4V2_9BACT</name>
<evidence type="ECO:0000313" key="2">
    <source>
        <dbReference type="Proteomes" id="UP000031307"/>
    </source>
</evidence>
<dbReference type="AlphaFoldDB" id="A0A0C1C4V2"/>
<dbReference type="EMBL" id="JSAM01000019">
    <property type="protein sequence ID" value="KIA78476.1"/>
    <property type="molecule type" value="Genomic_DNA"/>
</dbReference>
<evidence type="ECO:0000313" key="1">
    <source>
        <dbReference type="EMBL" id="KIA78476.1"/>
    </source>
</evidence>
<gene>
    <name evidence="1" type="ORF">DB43_DY00270</name>
</gene>